<keyword evidence="4 6" id="KW-0067">ATP-binding</keyword>
<organism evidence="6 7">
    <name type="scientific">Corynebacterium pyruviciproducens</name>
    <dbReference type="NCBI Taxonomy" id="598660"/>
    <lineage>
        <taxon>Bacteria</taxon>
        <taxon>Bacillati</taxon>
        <taxon>Actinomycetota</taxon>
        <taxon>Actinomycetes</taxon>
        <taxon>Mycobacteriales</taxon>
        <taxon>Corynebacteriaceae</taxon>
        <taxon>Corynebacterium</taxon>
    </lineage>
</organism>
<dbReference type="Gene3D" id="3.40.50.300">
    <property type="entry name" value="P-loop containing nucleotide triphosphate hydrolases"/>
    <property type="match status" value="1"/>
</dbReference>
<evidence type="ECO:0000256" key="3">
    <source>
        <dbReference type="ARBA" id="ARBA00022741"/>
    </source>
</evidence>
<dbReference type="AlphaFoldDB" id="A0AAF0YQA4"/>
<evidence type="ECO:0000256" key="2">
    <source>
        <dbReference type="ARBA" id="ARBA00022448"/>
    </source>
</evidence>
<evidence type="ECO:0000256" key="4">
    <source>
        <dbReference type="ARBA" id="ARBA00022840"/>
    </source>
</evidence>
<dbReference type="PROSITE" id="PS00211">
    <property type="entry name" value="ABC_TRANSPORTER_1"/>
    <property type="match status" value="1"/>
</dbReference>
<feature type="domain" description="ABC transporter" evidence="5">
    <location>
        <begin position="8"/>
        <end position="240"/>
    </location>
</feature>
<name>A0AAF0YQA4_9CORY</name>
<comment type="similarity">
    <text evidence="1">Belongs to the ABC transporter superfamily.</text>
</comment>
<dbReference type="PANTHER" id="PTHR42734">
    <property type="entry name" value="METAL TRANSPORT SYSTEM ATP-BINDING PROTEIN TM_0124-RELATED"/>
    <property type="match status" value="1"/>
</dbReference>
<evidence type="ECO:0000259" key="5">
    <source>
        <dbReference type="PROSITE" id="PS50893"/>
    </source>
</evidence>
<reference evidence="6" key="1">
    <citation type="submission" date="2017-12" db="EMBL/GenBank/DDBJ databases">
        <authorList>
            <person name="Thomas-White K."/>
            <person name="Wolfe A.J."/>
        </authorList>
    </citation>
    <scope>NUCLEOTIDE SEQUENCE</scope>
    <source>
        <strain evidence="6">UMB0763</strain>
    </source>
</reference>
<protein>
    <submittedName>
        <fullName evidence="6">ABC transporter ATP-binding protein</fullName>
    </submittedName>
</protein>
<dbReference type="InterPro" id="IPR027417">
    <property type="entry name" value="P-loop_NTPase"/>
</dbReference>
<proteinExistence type="inferred from homology"/>
<dbReference type="Proteomes" id="UP000234560">
    <property type="component" value="Chromosome"/>
</dbReference>
<dbReference type="GO" id="GO:0016887">
    <property type="term" value="F:ATP hydrolysis activity"/>
    <property type="evidence" value="ECO:0007669"/>
    <property type="project" value="InterPro"/>
</dbReference>
<keyword evidence="2" id="KW-0813">Transport</keyword>
<evidence type="ECO:0000313" key="6">
    <source>
        <dbReference type="EMBL" id="WOT01442.1"/>
    </source>
</evidence>
<evidence type="ECO:0000313" key="7">
    <source>
        <dbReference type="Proteomes" id="UP000234560"/>
    </source>
</evidence>
<dbReference type="KEGG" id="cpyr:CYJ47_09200"/>
<dbReference type="EMBL" id="CP136958">
    <property type="protein sequence ID" value="WOT01442.1"/>
    <property type="molecule type" value="Genomic_DNA"/>
</dbReference>
<reference evidence="6" key="2">
    <citation type="submission" date="2023-10" db="EMBL/GenBank/DDBJ databases">
        <authorList>
            <person name="Choi B."/>
        </authorList>
    </citation>
    <scope>NUCLEOTIDE SEQUENCE</scope>
    <source>
        <strain evidence="6">UMB0763</strain>
    </source>
</reference>
<dbReference type="RefSeq" id="WP_101677867.1">
    <property type="nucleotide sequence ID" value="NZ_CP136958.1"/>
</dbReference>
<dbReference type="InterPro" id="IPR017871">
    <property type="entry name" value="ABC_transporter-like_CS"/>
</dbReference>
<keyword evidence="3" id="KW-0547">Nucleotide-binding</keyword>
<dbReference type="InterPro" id="IPR050153">
    <property type="entry name" value="Metal_Ion_Import_ABC"/>
</dbReference>
<dbReference type="PANTHER" id="PTHR42734:SF5">
    <property type="entry name" value="IRON TRANSPORT SYSTEM ATP-BINDING PROTEIN HI_0361-RELATED"/>
    <property type="match status" value="1"/>
</dbReference>
<dbReference type="InterPro" id="IPR003439">
    <property type="entry name" value="ABC_transporter-like_ATP-bd"/>
</dbReference>
<dbReference type="CDD" id="cd03235">
    <property type="entry name" value="ABC_Metallic_Cations"/>
    <property type="match status" value="1"/>
</dbReference>
<accession>A0AAF0YQA4</accession>
<gene>
    <name evidence="6" type="ORF">CYJ47_09200</name>
</gene>
<sequence length="254" mass="26802">MNHTLPAVEALTVTATYGPVTALNHASMTVDPGVIHAIVGPNGSGKSTLLKALMGQVNVTEGTVVFRGRPLAKMRQDIAYMPQVAGVDWNFPARVTDVVLMGTYGRLGWLRRPGVKEKTIARDSLAAVGLTDLAQRHISALSGGQKQRVFVARLLAAQPTIALMDEPFAGVDVHSERIIRDALTTLTASGTTVLLVHHDLTSVSKFCHTATLLSRGHVVASGPVGDVVTVDNITHAYALGQGALTGGVYEELAL</sequence>
<dbReference type="SUPFAM" id="SSF52540">
    <property type="entry name" value="P-loop containing nucleoside triphosphate hydrolases"/>
    <property type="match status" value="1"/>
</dbReference>
<dbReference type="InterPro" id="IPR003593">
    <property type="entry name" value="AAA+_ATPase"/>
</dbReference>
<evidence type="ECO:0000256" key="1">
    <source>
        <dbReference type="ARBA" id="ARBA00005417"/>
    </source>
</evidence>
<dbReference type="Pfam" id="PF00005">
    <property type="entry name" value="ABC_tran"/>
    <property type="match status" value="1"/>
</dbReference>
<dbReference type="SMART" id="SM00382">
    <property type="entry name" value="AAA"/>
    <property type="match status" value="1"/>
</dbReference>
<dbReference type="GO" id="GO:0005524">
    <property type="term" value="F:ATP binding"/>
    <property type="evidence" value="ECO:0007669"/>
    <property type="project" value="UniProtKB-KW"/>
</dbReference>
<dbReference type="PROSITE" id="PS50893">
    <property type="entry name" value="ABC_TRANSPORTER_2"/>
    <property type="match status" value="1"/>
</dbReference>